<dbReference type="Gene3D" id="1.20.1740.10">
    <property type="entry name" value="Amino acid/polyamine transporter I"/>
    <property type="match status" value="1"/>
</dbReference>
<feature type="transmembrane region" description="Helical" evidence="7">
    <location>
        <begin position="238"/>
        <end position="260"/>
    </location>
</feature>
<gene>
    <name evidence="8" type="ORF">EB03_00080</name>
</gene>
<dbReference type="AlphaFoldDB" id="A0A366ULB8"/>
<dbReference type="PANTHER" id="PTHR42770:SF15">
    <property type="entry name" value="GLUTAMATE_GAMMA-AMINOBUTYRATE ANTIPORTER-RELATED"/>
    <property type="match status" value="1"/>
</dbReference>
<evidence type="ECO:0000313" key="8">
    <source>
        <dbReference type="EMBL" id="RBT71047.1"/>
    </source>
</evidence>
<dbReference type="Proteomes" id="UP000253498">
    <property type="component" value="Unassembled WGS sequence"/>
</dbReference>
<evidence type="ECO:0000256" key="1">
    <source>
        <dbReference type="ARBA" id="ARBA00004651"/>
    </source>
</evidence>
<evidence type="ECO:0000256" key="4">
    <source>
        <dbReference type="ARBA" id="ARBA00022692"/>
    </source>
</evidence>
<dbReference type="EMBL" id="LESJ01000001">
    <property type="protein sequence ID" value="RBT71047.1"/>
    <property type="molecule type" value="Genomic_DNA"/>
</dbReference>
<feature type="transmembrane region" description="Helical" evidence="7">
    <location>
        <begin position="367"/>
        <end position="390"/>
    </location>
</feature>
<dbReference type="GO" id="GO:0022857">
    <property type="term" value="F:transmembrane transporter activity"/>
    <property type="evidence" value="ECO:0007669"/>
    <property type="project" value="InterPro"/>
</dbReference>
<keyword evidence="5 7" id="KW-1133">Transmembrane helix</keyword>
<comment type="caution">
    <text evidence="8">The sequence shown here is derived from an EMBL/GenBank/DDBJ whole genome shotgun (WGS) entry which is preliminary data.</text>
</comment>
<keyword evidence="2" id="KW-0813">Transport</keyword>
<feature type="transmembrane region" description="Helical" evidence="7">
    <location>
        <begin position="128"/>
        <end position="146"/>
    </location>
</feature>
<protein>
    <submittedName>
        <fullName evidence="8">Glutamate:gamma-aminobutyrate antiporter</fullName>
    </submittedName>
</protein>
<feature type="transmembrane region" description="Helical" evidence="7">
    <location>
        <begin position="286"/>
        <end position="309"/>
    </location>
</feature>
<proteinExistence type="predicted"/>
<sequence length="476" mass="51920">MQESKAKIPAKKLTFFGFLAMTISMVVSLYEYPTFATSGFSLVFFLLLGGLLWFIPVALCAAEMATVKGWEKGGVYTWVSRTLGKRFGFAAIFFQWFEITVGYLTMLYFLTGALSYATGISAIQNNKFLKLAILLIIFWAILLSQLRGTKYTSLIARIGFIAGILLPALVLFGLGIHYVASGAPLQTTLSMKTLIPDFSKLPTLVVFVSFILAYMGVETSASHANEMENPKKNYPLAMFVLVILAIILDTFGGLTVATTVPQQGLSLNTGVIQSLEFLLRHIDPSLAWIAKILAILVCLGVIGEIASWVTSPSKALHVAAEEGLLPAHFAKENAYGVPANLMIANGIVASIWATVFTLSGGGNNLSFLAAMSLTVVIYLMLYFMFFIGYLKLVYKDDSLERAYQVPGGKVVKTIVACLGLLTSLFAFCISFVPPSSIAAGQHGIYETILVISYLIVAVIPFTIYAYRHKFQHANNK</sequence>
<organism evidence="8 9">
    <name type="scientific">Enterococcus hirae</name>
    <dbReference type="NCBI Taxonomy" id="1354"/>
    <lineage>
        <taxon>Bacteria</taxon>
        <taxon>Bacillati</taxon>
        <taxon>Bacillota</taxon>
        <taxon>Bacilli</taxon>
        <taxon>Lactobacillales</taxon>
        <taxon>Enterococcaceae</taxon>
        <taxon>Enterococcus</taxon>
    </lineage>
</organism>
<feature type="transmembrane region" description="Helical" evidence="7">
    <location>
        <begin position="341"/>
        <end position="361"/>
    </location>
</feature>
<dbReference type="Pfam" id="PF13520">
    <property type="entry name" value="AA_permease_2"/>
    <property type="match status" value="1"/>
</dbReference>
<evidence type="ECO:0000256" key="6">
    <source>
        <dbReference type="ARBA" id="ARBA00023136"/>
    </source>
</evidence>
<evidence type="ECO:0000256" key="3">
    <source>
        <dbReference type="ARBA" id="ARBA00022475"/>
    </source>
</evidence>
<reference evidence="8 9" key="1">
    <citation type="submission" date="2015-06" db="EMBL/GenBank/DDBJ databases">
        <title>The Genome Sequence of Enterococcus hirae 88EA1.</title>
        <authorList>
            <consortium name="The Broad Institute Genomics Platform"/>
            <consortium name="The Broad Institute Genome Sequencing Center for Infectious Disease"/>
            <person name="Earl A.M."/>
            <person name="Van Tyne D."/>
            <person name="Lebreton F."/>
            <person name="Saavedra J.T."/>
            <person name="Gilmore M.S."/>
            <person name="Manson McGuire A."/>
            <person name="Clock S."/>
            <person name="Crupain M."/>
            <person name="Rangan U."/>
            <person name="Young S."/>
            <person name="Abouelleil A."/>
            <person name="Cao P."/>
            <person name="Chapman S.B."/>
            <person name="Griggs A."/>
            <person name="Priest M."/>
            <person name="Shea T."/>
            <person name="Wortman J."/>
            <person name="Nusbaum C."/>
            <person name="Birren B."/>
        </authorList>
    </citation>
    <scope>NUCLEOTIDE SEQUENCE [LARGE SCALE GENOMIC DNA]</scope>
    <source>
        <strain evidence="8 9">88EA1</strain>
    </source>
</reference>
<keyword evidence="4 7" id="KW-0812">Transmembrane</keyword>
<dbReference type="PANTHER" id="PTHR42770">
    <property type="entry name" value="AMINO ACID TRANSPORTER-RELATED"/>
    <property type="match status" value="1"/>
</dbReference>
<dbReference type="InterPro" id="IPR050367">
    <property type="entry name" value="APC_superfamily"/>
</dbReference>
<feature type="transmembrane region" description="Helical" evidence="7">
    <location>
        <begin position="87"/>
        <end position="108"/>
    </location>
</feature>
<evidence type="ECO:0000256" key="2">
    <source>
        <dbReference type="ARBA" id="ARBA00022448"/>
    </source>
</evidence>
<evidence type="ECO:0000256" key="7">
    <source>
        <dbReference type="SAM" id="Phobius"/>
    </source>
</evidence>
<keyword evidence="6 7" id="KW-0472">Membrane</keyword>
<dbReference type="GO" id="GO:0005886">
    <property type="term" value="C:plasma membrane"/>
    <property type="evidence" value="ECO:0007669"/>
    <property type="project" value="UniProtKB-SubCell"/>
</dbReference>
<feature type="transmembrane region" description="Helical" evidence="7">
    <location>
        <begin position="158"/>
        <end position="180"/>
    </location>
</feature>
<keyword evidence="3" id="KW-1003">Cell membrane</keyword>
<feature type="transmembrane region" description="Helical" evidence="7">
    <location>
        <begin position="42"/>
        <end position="66"/>
    </location>
</feature>
<feature type="transmembrane region" description="Helical" evidence="7">
    <location>
        <begin position="12"/>
        <end position="30"/>
    </location>
</feature>
<feature type="transmembrane region" description="Helical" evidence="7">
    <location>
        <begin position="410"/>
        <end position="432"/>
    </location>
</feature>
<feature type="transmembrane region" description="Helical" evidence="7">
    <location>
        <begin position="200"/>
        <end position="217"/>
    </location>
</feature>
<evidence type="ECO:0000313" key="9">
    <source>
        <dbReference type="Proteomes" id="UP000253498"/>
    </source>
</evidence>
<dbReference type="RefSeq" id="WP_010719895.1">
    <property type="nucleotide sequence ID" value="NZ_CP015516.1"/>
</dbReference>
<accession>A0A366ULB8</accession>
<evidence type="ECO:0000256" key="5">
    <source>
        <dbReference type="ARBA" id="ARBA00022989"/>
    </source>
</evidence>
<dbReference type="PIRSF" id="PIRSF006060">
    <property type="entry name" value="AA_transporter"/>
    <property type="match status" value="1"/>
</dbReference>
<dbReference type="InterPro" id="IPR002293">
    <property type="entry name" value="AA/rel_permease1"/>
</dbReference>
<feature type="transmembrane region" description="Helical" evidence="7">
    <location>
        <begin position="444"/>
        <end position="466"/>
    </location>
</feature>
<comment type="subcellular location">
    <subcellularLocation>
        <location evidence="1">Cell membrane</location>
        <topology evidence="1">Multi-pass membrane protein</topology>
    </subcellularLocation>
</comment>
<name>A0A366ULB8_ENTHR</name>